<feature type="non-terminal residue" evidence="1">
    <location>
        <position position="1"/>
    </location>
</feature>
<dbReference type="EMBL" id="JAMXFA010000086">
    <property type="protein sequence ID" value="MCT7981639.1"/>
    <property type="molecule type" value="Genomic_DNA"/>
</dbReference>
<dbReference type="RefSeq" id="WP_261237786.1">
    <property type="nucleotide sequence ID" value="NZ_JAMXFA010000086.1"/>
</dbReference>
<dbReference type="Proteomes" id="UP001525961">
    <property type="component" value="Unassembled WGS sequence"/>
</dbReference>
<evidence type="ECO:0000313" key="2">
    <source>
        <dbReference type="Proteomes" id="UP001525961"/>
    </source>
</evidence>
<protein>
    <submittedName>
        <fullName evidence="1">Uncharacterized protein</fullName>
    </submittedName>
</protein>
<sequence>PVFCVRAILLQPLYGKLFASFQQALSSENAGLTDQRRHNGKPGASGWIGRQYKYRDHLGNSRTSSHWIPGCAGPYYHYQWREGDRVTTIYLPRKKLEAVENAIARRESVNAILMMLG</sequence>
<name>A0ABT2NG06_9CYAN</name>
<reference evidence="1 2" key="1">
    <citation type="journal article" date="2022" name="Front. Microbiol.">
        <title>High genomic differentiation and limited gene flow indicate recent cryptic speciation within the genus Laspinema (cyanobacteria).</title>
        <authorList>
            <person name="Stanojkovic A."/>
            <person name="Skoupy S."/>
            <person name="Skaloud P."/>
            <person name="Dvorak P."/>
        </authorList>
    </citation>
    <scope>NUCLEOTIDE SEQUENCE [LARGE SCALE GENOMIC DNA]</scope>
    <source>
        <strain evidence="1 2">D3b</strain>
    </source>
</reference>
<accession>A0ABT2NG06</accession>
<gene>
    <name evidence="1" type="ORF">NG792_28350</name>
</gene>
<proteinExistence type="predicted"/>
<evidence type="ECO:0000313" key="1">
    <source>
        <dbReference type="EMBL" id="MCT7981639.1"/>
    </source>
</evidence>
<keyword evidence="2" id="KW-1185">Reference proteome</keyword>
<organism evidence="1 2">
    <name type="scientific">Laspinema olomoucense D3b</name>
    <dbReference type="NCBI Taxonomy" id="2953688"/>
    <lineage>
        <taxon>Bacteria</taxon>
        <taxon>Bacillati</taxon>
        <taxon>Cyanobacteriota</taxon>
        <taxon>Cyanophyceae</taxon>
        <taxon>Oscillatoriophycideae</taxon>
        <taxon>Oscillatoriales</taxon>
        <taxon>Laspinemataceae</taxon>
        <taxon>Laspinema</taxon>
        <taxon>Laspinema olomoucense</taxon>
    </lineage>
</organism>
<comment type="caution">
    <text evidence="1">The sequence shown here is derived from an EMBL/GenBank/DDBJ whole genome shotgun (WGS) entry which is preliminary data.</text>
</comment>